<keyword evidence="4" id="KW-1185">Reference proteome</keyword>
<proteinExistence type="predicted"/>
<evidence type="ECO:0000256" key="2">
    <source>
        <dbReference type="SAM" id="SignalP"/>
    </source>
</evidence>
<feature type="signal peptide" evidence="2">
    <location>
        <begin position="1"/>
        <end position="21"/>
    </location>
</feature>
<organism evidence="3 4">
    <name type="scientific">Hyaloperonospora brassicae</name>
    <name type="common">Brassica downy mildew</name>
    <name type="synonym">Peronospora brassicae</name>
    <dbReference type="NCBI Taxonomy" id="162125"/>
    <lineage>
        <taxon>Eukaryota</taxon>
        <taxon>Sar</taxon>
        <taxon>Stramenopiles</taxon>
        <taxon>Oomycota</taxon>
        <taxon>Peronosporomycetes</taxon>
        <taxon>Peronosporales</taxon>
        <taxon>Peronosporaceae</taxon>
        <taxon>Hyaloperonospora</taxon>
    </lineage>
</organism>
<evidence type="ECO:0000313" key="3">
    <source>
        <dbReference type="EMBL" id="CAI5708624.1"/>
    </source>
</evidence>
<feature type="region of interest" description="Disordered" evidence="1">
    <location>
        <begin position="98"/>
        <end position="118"/>
    </location>
</feature>
<name>A0AAV0SV98_HYABA</name>
<keyword evidence="2" id="KW-0732">Signal</keyword>
<dbReference type="EMBL" id="CANTFL010000016">
    <property type="protein sequence ID" value="CAI5708624.1"/>
    <property type="molecule type" value="Genomic_DNA"/>
</dbReference>
<evidence type="ECO:0000256" key="1">
    <source>
        <dbReference type="SAM" id="MobiDB-lite"/>
    </source>
</evidence>
<evidence type="ECO:0000313" key="4">
    <source>
        <dbReference type="Proteomes" id="UP001162031"/>
    </source>
</evidence>
<feature type="region of interest" description="Disordered" evidence="1">
    <location>
        <begin position="32"/>
        <end position="69"/>
    </location>
</feature>
<dbReference type="Proteomes" id="UP001162031">
    <property type="component" value="Unassembled WGS sequence"/>
</dbReference>
<protein>
    <recommendedName>
        <fullName evidence="5">RxLR effector candidate protein</fullName>
    </recommendedName>
</protein>
<evidence type="ECO:0008006" key="5">
    <source>
        <dbReference type="Google" id="ProtNLM"/>
    </source>
</evidence>
<reference evidence="3" key="1">
    <citation type="submission" date="2022-12" db="EMBL/GenBank/DDBJ databases">
        <authorList>
            <person name="Webb A."/>
        </authorList>
    </citation>
    <scope>NUCLEOTIDE SEQUENCE</scope>
    <source>
        <strain evidence="3">Hp1</strain>
    </source>
</reference>
<accession>A0AAV0SV98</accession>
<feature type="compositionally biased region" description="Basic and acidic residues" evidence="1">
    <location>
        <begin position="42"/>
        <end position="53"/>
    </location>
</feature>
<dbReference type="AlphaFoldDB" id="A0AAV0SV98"/>
<comment type="caution">
    <text evidence="3">The sequence shown here is derived from an EMBL/GenBank/DDBJ whole genome shotgun (WGS) entry which is preliminary data.</text>
</comment>
<gene>
    <name evidence="3" type="ORF">HBR001_LOCUS124</name>
</gene>
<feature type="chain" id="PRO_5043707011" description="RxLR effector candidate protein" evidence="2">
    <location>
        <begin position="22"/>
        <end position="459"/>
    </location>
</feature>
<sequence length="459" mass="50591">MRLHSLKLLIAAAIALRTVSSSKEYGFKMAQIDRPTAGPSHADNRTAIHDDRLPQANSATDSEERAPGPSKPVFLFGVELKETTPLFLENALTRQVGSARAHIRPNPVGDRPVSSPSEVTKARVGSHDETMTAVAPKDLEEKEFAEIFSLYPASPTMLRPDAMGRLTKAVKAWNRIHTKSKTVPDVLKHIFKGIANLAPVLAKAKMDGPSSAEFARLQRALLKPYIKEELDPSAVFGKLELQERSLTLENLDTFDAYLELYNLRIAKSPKSTNKMDLMAYLRYQFGDDELIRKVADGRKHTEYPDTIPARLVKTLEGETNSIYDVARILSNAGIDDSTVASLVLSSKDSESKFSLAISTSKLASFSGHDHTIVHLQKGLMELLVRSGKSPDEIYDLLKLSNQVSMGEFLPVARDAFGAYVKAFNKQHPDSLLDADVYLAQKLSAAEALKEPAPKRQRTG</sequence>